<feature type="domain" description="YgjP-like metallopeptidase" evidence="1">
    <location>
        <begin position="48"/>
        <end position="140"/>
    </location>
</feature>
<dbReference type="AlphaFoldDB" id="A0A852TR33"/>
<dbReference type="EMBL" id="JACCCC010000001">
    <property type="protein sequence ID" value="NYE45757.1"/>
    <property type="molecule type" value="Genomic_DNA"/>
</dbReference>
<sequence length="162" mass="18579">MSAYRDGDKTVVLVPASLSRAEEKRWVDRMLERLEAREERRRPSDDALQERAVELAERYLPDVVRPASVRWVDNQHTRWGSCTPADRSIRLSRRLSGMPAWVVDYVLIHELVHLIIPGHGHEFWELVNRYPKAERARGYLEGVTAAPRLAAGVSPDPDDDSD</sequence>
<dbReference type="Pfam" id="PF01863">
    <property type="entry name" value="YgjP-like"/>
    <property type="match status" value="1"/>
</dbReference>
<dbReference type="Proteomes" id="UP000589036">
    <property type="component" value="Unassembled WGS sequence"/>
</dbReference>
<keyword evidence="3" id="KW-1185">Reference proteome</keyword>
<name>A0A852TR33_9ACTN</name>
<evidence type="ECO:0000313" key="2">
    <source>
        <dbReference type="EMBL" id="NYE45757.1"/>
    </source>
</evidence>
<reference evidence="2 3" key="1">
    <citation type="submission" date="2020-07" db="EMBL/GenBank/DDBJ databases">
        <title>Sequencing the genomes of 1000 actinobacteria strains.</title>
        <authorList>
            <person name="Klenk H.-P."/>
        </authorList>
    </citation>
    <scope>NUCLEOTIDE SEQUENCE [LARGE SCALE GENOMIC DNA]</scope>
    <source>
        <strain evidence="2 3">CXB654</strain>
    </source>
</reference>
<protein>
    <recommendedName>
        <fullName evidence="1">YgjP-like metallopeptidase domain-containing protein</fullName>
    </recommendedName>
</protein>
<dbReference type="PANTHER" id="PTHR30399:SF1">
    <property type="entry name" value="UTP PYROPHOSPHATASE"/>
    <property type="match status" value="1"/>
</dbReference>
<dbReference type="CDD" id="cd07344">
    <property type="entry name" value="M48_yhfN_like"/>
    <property type="match status" value="1"/>
</dbReference>
<dbReference type="InterPro" id="IPR002725">
    <property type="entry name" value="YgjP-like_metallopeptidase"/>
</dbReference>
<dbReference type="PANTHER" id="PTHR30399">
    <property type="entry name" value="UNCHARACTERIZED PROTEIN YGJP"/>
    <property type="match status" value="1"/>
</dbReference>
<evidence type="ECO:0000313" key="3">
    <source>
        <dbReference type="Proteomes" id="UP000589036"/>
    </source>
</evidence>
<evidence type="ECO:0000259" key="1">
    <source>
        <dbReference type="Pfam" id="PF01863"/>
    </source>
</evidence>
<gene>
    <name evidence="2" type="ORF">HDA32_000877</name>
</gene>
<proteinExistence type="predicted"/>
<dbReference type="RefSeq" id="WP_376766932.1">
    <property type="nucleotide sequence ID" value="NZ_BAAAYY010000002.1"/>
</dbReference>
<dbReference type="InterPro" id="IPR053136">
    <property type="entry name" value="UTP_pyrophosphatase-like"/>
</dbReference>
<organism evidence="2 3">
    <name type="scientific">Spinactinospora alkalitolerans</name>
    <dbReference type="NCBI Taxonomy" id="687207"/>
    <lineage>
        <taxon>Bacteria</taxon>
        <taxon>Bacillati</taxon>
        <taxon>Actinomycetota</taxon>
        <taxon>Actinomycetes</taxon>
        <taxon>Streptosporangiales</taxon>
        <taxon>Nocardiopsidaceae</taxon>
        <taxon>Spinactinospora</taxon>
    </lineage>
</organism>
<comment type="caution">
    <text evidence="2">The sequence shown here is derived from an EMBL/GenBank/DDBJ whole genome shotgun (WGS) entry which is preliminary data.</text>
</comment>
<dbReference type="Gene3D" id="3.30.2010.10">
    <property type="entry name" value="Metalloproteases ('zincins'), catalytic domain"/>
    <property type="match status" value="1"/>
</dbReference>
<accession>A0A852TR33</accession>